<feature type="domain" description="DUF4283" evidence="2">
    <location>
        <begin position="115"/>
        <end position="166"/>
    </location>
</feature>
<dbReference type="InterPro" id="IPR040256">
    <property type="entry name" value="At4g02000-like"/>
</dbReference>
<protein>
    <recommendedName>
        <fullName evidence="2">DUF4283 domain-containing protein</fullName>
    </recommendedName>
</protein>
<dbReference type="AlphaFoldDB" id="A0A6L2KQJ6"/>
<evidence type="ECO:0000256" key="1">
    <source>
        <dbReference type="SAM" id="MobiDB-lite"/>
    </source>
</evidence>
<feature type="compositionally biased region" description="Polar residues" evidence="1">
    <location>
        <begin position="277"/>
        <end position="287"/>
    </location>
</feature>
<dbReference type="PANTHER" id="PTHR31286:SF99">
    <property type="entry name" value="DUF4283 DOMAIN-CONTAINING PROTEIN"/>
    <property type="match status" value="1"/>
</dbReference>
<proteinExistence type="predicted"/>
<evidence type="ECO:0000259" key="2">
    <source>
        <dbReference type="Pfam" id="PF14111"/>
    </source>
</evidence>
<sequence length="378" mass="42968">MNRRSLKRQQKIPTHFNDYVHDLNMKKDTNKNKGTNGVDVVVDKLKLGLINDEMLARNERSRNLRSPSVSDTKPTVNADIVMSYASVANNVENLIENKLMTVPTDIAELVMNLWMWSRYGLKEVIENDCGMLFFKFHHEKGMNYVVDNGPWMVNNKPLVVKKWHISMNFKRTEPEKLPLWVRLCNPPLEALTIKGITALAKCCKGNTGKKTVKVMYDWAPHVCSECGVFGHNIKMCPKSAEADKNDQPEVASKHQPSKNVANRGGVNKLKTIYPPKQHTNNGNDKMKGTNSNIINENHVAQDEIENVYDKTPKKGSGRKDKFENSAAKKGDWSVNKYYVLENLDEEGELNEMEGMANKEKVDAFINMKKQPTMKESAD</sequence>
<dbReference type="EMBL" id="BKCJ010002924">
    <property type="protein sequence ID" value="GEU51813.1"/>
    <property type="molecule type" value="Genomic_DNA"/>
</dbReference>
<comment type="caution">
    <text evidence="3">The sequence shown here is derived from an EMBL/GenBank/DDBJ whole genome shotgun (WGS) entry which is preliminary data.</text>
</comment>
<name>A0A6L2KQJ6_TANCI</name>
<evidence type="ECO:0000313" key="3">
    <source>
        <dbReference type="EMBL" id="GEU51813.1"/>
    </source>
</evidence>
<dbReference type="Pfam" id="PF14111">
    <property type="entry name" value="DUF4283"/>
    <property type="match status" value="1"/>
</dbReference>
<organism evidence="3">
    <name type="scientific">Tanacetum cinerariifolium</name>
    <name type="common">Dalmatian daisy</name>
    <name type="synonym">Chrysanthemum cinerariifolium</name>
    <dbReference type="NCBI Taxonomy" id="118510"/>
    <lineage>
        <taxon>Eukaryota</taxon>
        <taxon>Viridiplantae</taxon>
        <taxon>Streptophyta</taxon>
        <taxon>Embryophyta</taxon>
        <taxon>Tracheophyta</taxon>
        <taxon>Spermatophyta</taxon>
        <taxon>Magnoliopsida</taxon>
        <taxon>eudicotyledons</taxon>
        <taxon>Gunneridae</taxon>
        <taxon>Pentapetalae</taxon>
        <taxon>asterids</taxon>
        <taxon>campanulids</taxon>
        <taxon>Asterales</taxon>
        <taxon>Asteraceae</taxon>
        <taxon>Asteroideae</taxon>
        <taxon>Anthemideae</taxon>
        <taxon>Anthemidinae</taxon>
        <taxon>Tanacetum</taxon>
    </lineage>
</organism>
<gene>
    <name evidence="3" type="ORF">Tci_023791</name>
</gene>
<reference evidence="3" key="1">
    <citation type="journal article" date="2019" name="Sci. Rep.">
        <title>Draft genome of Tanacetum cinerariifolium, the natural source of mosquito coil.</title>
        <authorList>
            <person name="Yamashiro T."/>
            <person name="Shiraishi A."/>
            <person name="Satake H."/>
            <person name="Nakayama K."/>
        </authorList>
    </citation>
    <scope>NUCLEOTIDE SEQUENCE</scope>
</reference>
<feature type="region of interest" description="Disordered" evidence="1">
    <location>
        <begin position="244"/>
        <end position="287"/>
    </location>
</feature>
<dbReference type="PANTHER" id="PTHR31286">
    <property type="entry name" value="GLYCINE-RICH CELL WALL STRUCTURAL PROTEIN 1.8-LIKE"/>
    <property type="match status" value="1"/>
</dbReference>
<dbReference type="InterPro" id="IPR025558">
    <property type="entry name" value="DUF4283"/>
</dbReference>
<accession>A0A6L2KQJ6</accession>